<protein>
    <recommendedName>
        <fullName evidence="11">Vacuolar protein sorting-associated protein 11 homolog</fullName>
    </recommendedName>
</protein>
<evidence type="ECO:0000256" key="4">
    <source>
        <dbReference type="ARBA" id="ARBA00022448"/>
    </source>
</evidence>
<dbReference type="GO" id="GO:0005764">
    <property type="term" value="C:lysosome"/>
    <property type="evidence" value="ECO:0007669"/>
    <property type="project" value="UniProtKB-SubCell"/>
</dbReference>
<accession>A0A139WDA7</accession>
<evidence type="ECO:0000256" key="5">
    <source>
        <dbReference type="ARBA" id="ARBA00022723"/>
    </source>
</evidence>
<dbReference type="eggNOG" id="KOG2114">
    <property type="taxonomic scope" value="Eukaryota"/>
</dbReference>
<dbReference type="AlphaFoldDB" id="A0A139WDA7"/>
<keyword evidence="4" id="KW-0813">Transport</keyword>
<feature type="domain" description="RING-type" evidence="15">
    <location>
        <begin position="813"/>
        <end position="852"/>
    </location>
</feature>
<dbReference type="GO" id="GO:0007033">
    <property type="term" value="P:vacuole organization"/>
    <property type="evidence" value="ECO:0000318"/>
    <property type="project" value="GO_Central"/>
</dbReference>
<keyword evidence="9 11" id="KW-0472">Membrane</keyword>
<dbReference type="Pfam" id="PF23356">
    <property type="entry name" value="TPR_PEP5_VPS11"/>
    <property type="match status" value="1"/>
</dbReference>
<evidence type="ECO:0000256" key="11">
    <source>
        <dbReference type="PIRNR" id="PIRNR007860"/>
    </source>
</evidence>
<comment type="subcellular location">
    <subcellularLocation>
        <location evidence="2">Late endosome membrane</location>
        <topology evidence="2">Peripheral membrane protein</topology>
        <orientation evidence="2">Cytoplasmic side</orientation>
    </subcellularLocation>
    <subcellularLocation>
        <location evidence="1">Lysosome</location>
    </subcellularLocation>
</comment>
<feature type="region of interest" description="Disordered" evidence="14">
    <location>
        <begin position="1003"/>
        <end position="1050"/>
    </location>
</feature>
<gene>
    <name evidence="16" type="primary">AUGUSTUS-3.0.2_34845</name>
    <name evidence="16" type="ORF">TcasGA2_TC034845</name>
</gene>
<dbReference type="InterPro" id="IPR013083">
    <property type="entry name" value="Znf_RING/FYVE/PHD"/>
</dbReference>
<dbReference type="SUPFAM" id="SSF50978">
    <property type="entry name" value="WD40 repeat-like"/>
    <property type="match status" value="1"/>
</dbReference>
<dbReference type="Gene3D" id="1.25.40.10">
    <property type="entry name" value="Tetratricopeptide repeat domain"/>
    <property type="match status" value="1"/>
</dbReference>
<dbReference type="InterPro" id="IPR000547">
    <property type="entry name" value="Clathrin_H-chain/VPS_repeat"/>
</dbReference>
<dbReference type="InterPro" id="IPR036322">
    <property type="entry name" value="WD40_repeat_dom_sf"/>
</dbReference>
<name>A0A139WDA7_TRICA</name>
<reference evidence="16 17" key="2">
    <citation type="journal article" date="2010" name="Nucleic Acids Res.">
        <title>BeetleBase in 2010: revisions to provide comprehensive genomic information for Tribolium castaneum.</title>
        <authorList>
            <person name="Kim H.S."/>
            <person name="Murphy T."/>
            <person name="Xia J."/>
            <person name="Caragea D."/>
            <person name="Park Y."/>
            <person name="Beeman R.W."/>
            <person name="Lorenzen M.D."/>
            <person name="Butcher S."/>
            <person name="Manak J.R."/>
            <person name="Brown S.J."/>
        </authorList>
    </citation>
    <scope>GENOME REANNOTATION</scope>
    <source>
        <strain evidence="16 17">Georgia GA2</strain>
    </source>
</reference>
<dbReference type="InterPro" id="IPR011990">
    <property type="entry name" value="TPR-like_helical_dom_sf"/>
</dbReference>
<dbReference type="CDD" id="cd16688">
    <property type="entry name" value="RING-H2_Vps11"/>
    <property type="match status" value="1"/>
</dbReference>
<evidence type="ECO:0000256" key="10">
    <source>
        <dbReference type="ARBA" id="ARBA00023228"/>
    </source>
</evidence>
<dbReference type="PIRSF" id="PIRSF007860">
    <property type="entry name" value="VPS11"/>
    <property type="match status" value="1"/>
</dbReference>
<keyword evidence="7" id="KW-0862">Zinc</keyword>
<evidence type="ECO:0000256" key="1">
    <source>
        <dbReference type="ARBA" id="ARBA00004371"/>
    </source>
</evidence>
<dbReference type="Pfam" id="PF12451">
    <property type="entry name" value="VPS11_C"/>
    <property type="match status" value="1"/>
</dbReference>
<organism evidence="16 17">
    <name type="scientific">Tribolium castaneum</name>
    <name type="common">Red flour beetle</name>
    <dbReference type="NCBI Taxonomy" id="7070"/>
    <lineage>
        <taxon>Eukaryota</taxon>
        <taxon>Metazoa</taxon>
        <taxon>Ecdysozoa</taxon>
        <taxon>Arthropoda</taxon>
        <taxon>Hexapoda</taxon>
        <taxon>Insecta</taxon>
        <taxon>Pterygota</taxon>
        <taxon>Neoptera</taxon>
        <taxon>Endopterygota</taxon>
        <taxon>Coleoptera</taxon>
        <taxon>Polyphaga</taxon>
        <taxon>Cucujiformia</taxon>
        <taxon>Tenebrionidae</taxon>
        <taxon>Tenebrionidae incertae sedis</taxon>
        <taxon>Tribolium</taxon>
    </lineage>
</organism>
<evidence type="ECO:0000259" key="15">
    <source>
        <dbReference type="PROSITE" id="PS50089"/>
    </source>
</evidence>
<dbReference type="Proteomes" id="UP000007266">
    <property type="component" value="Linkage group 8"/>
</dbReference>
<dbReference type="Pfam" id="PF23341">
    <property type="entry name" value="PEP5_VPS11_N"/>
    <property type="match status" value="1"/>
</dbReference>
<dbReference type="InterPro" id="IPR001841">
    <property type="entry name" value="Znf_RING"/>
</dbReference>
<evidence type="ECO:0000256" key="8">
    <source>
        <dbReference type="ARBA" id="ARBA00022927"/>
    </source>
</evidence>
<keyword evidence="10" id="KW-0458">Lysosome</keyword>
<comment type="similarity">
    <text evidence="3 11">Belongs to the VPS11 family.</text>
</comment>
<dbReference type="GO" id="GO:0030897">
    <property type="term" value="C:HOPS complex"/>
    <property type="evidence" value="ECO:0000318"/>
    <property type="project" value="GO_Central"/>
</dbReference>
<dbReference type="Gene3D" id="3.30.40.10">
    <property type="entry name" value="Zinc/RING finger domain, C3HC4 (zinc finger)"/>
    <property type="match status" value="1"/>
</dbReference>
<feature type="repeat" description="CHCR" evidence="13">
    <location>
        <begin position="395"/>
        <end position="547"/>
    </location>
</feature>
<keyword evidence="17" id="KW-1185">Reference proteome</keyword>
<evidence type="ECO:0000256" key="6">
    <source>
        <dbReference type="ARBA" id="ARBA00022771"/>
    </source>
</evidence>
<dbReference type="GO" id="GO:0048284">
    <property type="term" value="P:organelle fusion"/>
    <property type="evidence" value="ECO:0000318"/>
    <property type="project" value="GO_Central"/>
</dbReference>
<dbReference type="EMBL" id="KQ971361">
    <property type="protein sequence ID" value="KYB25939.1"/>
    <property type="molecule type" value="Genomic_DNA"/>
</dbReference>
<reference evidence="16 17" key="1">
    <citation type="journal article" date="2008" name="Nature">
        <title>The genome of the model beetle and pest Tribolium castaneum.</title>
        <authorList>
            <consortium name="Tribolium Genome Sequencing Consortium"/>
            <person name="Richards S."/>
            <person name="Gibbs R.A."/>
            <person name="Weinstock G.M."/>
            <person name="Brown S.J."/>
            <person name="Denell R."/>
            <person name="Beeman R.W."/>
            <person name="Gibbs R."/>
            <person name="Beeman R.W."/>
            <person name="Brown S.J."/>
            <person name="Bucher G."/>
            <person name="Friedrich M."/>
            <person name="Grimmelikhuijzen C.J."/>
            <person name="Klingler M."/>
            <person name="Lorenzen M."/>
            <person name="Richards S."/>
            <person name="Roth S."/>
            <person name="Schroder R."/>
            <person name="Tautz D."/>
            <person name="Zdobnov E.M."/>
            <person name="Muzny D."/>
            <person name="Gibbs R.A."/>
            <person name="Weinstock G.M."/>
            <person name="Attaway T."/>
            <person name="Bell S."/>
            <person name="Buhay C.J."/>
            <person name="Chandrabose M.N."/>
            <person name="Chavez D."/>
            <person name="Clerk-Blankenburg K.P."/>
            <person name="Cree A."/>
            <person name="Dao M."/>
            <person name="Davis C."/>
            <person name="Chacko J."/>
            <person name="Dinh H."/>
            <person name="Dugan-Rocha S."/>
            <person name="Fowler G."/>
            <person name="Garner T.T."/>
            <person name="Garnes J."/>
            <person name="Gnirke A."/>
            <person name="Hawes A."/>
            <person name="Hernandez J."/>
            <person name="Hines S."/>
            <person name="Holder M."/>
            <person name="Hume J."/>
            <person name="Jhangiani S.N."/>
            <person name="Joshi V."/>
            <person name="Khan Z.M."/>
            <person name="Jackson L."/>
            <person name="Kovar C."/>
            <person name="Kowis A."/>
            <person name="Lee S."/>
            <person name="Lewis L.R."/>
            <person name="Margolis J."/>
            <person name="Morgan M."/>
            <person name="Nazareth L.V."/>
            <person name="Nguyen N."/>
            <person name="Okwuonu G."/>
            <person name="Parker D."/>
            <person name="Richards S."/>
            <person name="Ruiz S.J."/>
            <person name="Santibanez J."/>
            <person name="Savard J."/>
            <person name="Scherer S.E."/>
            <person name="Schneider B."/>
            <person name="Sodergren E."/>
            <person name="Tautz D."/>
            <person name="Vattahil S."/>
            <person name="Villasana D."/>
            <person name="White C.S."/>
            <person name="Wright R."/>
            <person name="Park Y."/>
            <person name="Beeman R.W."/>
            <person name="Lord J."/>
            <person name="Oppert B."/>
            <person name="Lorenzen M."/>
            <person name="Brown S."/>
            <person name="Wang L."/>
            <person name="Savard J."/>
            <person name="Tautz D."/>
            <person name="Richards S."/>
            <person name="Weinstock G."/>
            <person name="Gibbs R.A."/>
            <person name="Liu Y."/>
            <person name="Worley K."/>
            <person name="Weinstock G."/>
            <person name="Elsik C.G."/>
            <person name="Reese J.T."/>
            <person name="Elhaik E."/>
            <person name="Landan G."/>
            <person name="Graur D."/>
            <person name="Arensburger P."/>
            <person name="Atkinson P."/>
            <person name="Beeman R.W."/>
            <person name="Beidler J."/>
            <person name="Brown S.J."/>
            <person name="Demuth J.P."/>
            <person name="Drury D.W."/>
            <person name="Du Y.Z."/>
            <person name="Fujiwara H."/>
            <person name="Lorenzen M."/>
            <person name="Maselli V."/>
            <person name="Osanai M."/>
            <person name="Park Y."/>
            <person name="Robertson H.M."/>
            <person name="Tu Z."/>
            <person name="Wang J.J."/>
            <person name="Wang S."/>
            <person name="Richards S."/>
            <person name="Song H."/>
            <person name="Zhang L."/>
            <person name="Sodergren E."/>
            <person name="Werner D."/>
            <person name="Stanke M."/>
            <person name="Morgenstern B."/>
            <person name="Solovyev V."/>
            <person name="Kosarev P."/>
            <person name="Brown G."/>
            <person name="Chen H.C."/>
            <person name="Ermolaeva O."/>
            <person name="Hlavina W."/>
            <person name="Kapustin Y."/>
            <person name="Kiryutin B."/>
            <person name="Kitts P."/>
            <person name="Maglott D."/>
            <person name="Pruitt K."/>
            <person name="Sapojnikov V."/>
            <person name="Souvorov A."/>
            <person name="Mackey A.J."/>
            <person name="Waterhouse R.M."/>
            <person name="Wyder S."/>
            <person name="Zdobnov E.M."/>
            <person name="Zdobnov E.M."/>
            <person name="Wyder S."/>
            <person name="Kriventseva E.V."/>
            <person name="Kadowaki T."/>
            <person name="Bork P."/>
            <person name="Aranda M."/>
            <person name="Bao R."/>
            <person name="Beermann A."/>
            <person name="Berns N."/>
            <person name="Bolognesi R."/>
            <person name="Bonneton F."/>
            <person name="Bopp D."/>
            <person name="Brown S.J."/>
            <person name="Bucher G."/>
            <person name="Butts T."/>
            <person name="Chaumot A."/>
            <person name="Denell R.E."/>
            <person name="Ferrier D.E."/>
            <person name="Friedrich M."/>
            <person name="Gordon C.M."/>
            <person name="Jindra M."/>
            <person name="Klingler M."/>
            <person name="Lan Q."/>
            <person name="Lattorff H.M."/>
            <person name="Laudet V."/>
            <person name="von Levetsow C."/>
            <person name="Liu Z."/>
            <person name="Lutz R."/>
            <person name="Lynch J.A."/>
            <person name="da Fonseca R.N."/>
            <person name="Posnien N."/>
            <person name="Reuter R."/>
            <person name="Roth S."/>
            <person name="Savard J."/>
            <person name="Schinko J.B."/>
            <person name="Schmitt C."/>
            <person name="Schoppmeier M."/>
            <person name="Schroder R."/>
            <person name="Shippy T.D."/>
            <person name="Simonnet F."/>
            <person name="Marques-Souza H."/>
            <person name="Tautz D."/>
            <person name="Tomoyasu Y."/>
            <person name="Trauner J."/>
            <person name="Van der Zee M."/>
            <person name="Vervoort M."/>
            <person name="Wittkopp N."/>
            <person name="Wimmer E.A."/>
            <person name="Yang X."/>
            <person name="Jones A.K."/>
            <person name="Sattelle D.B."/>
            <person name="Ebert P.R."/>
            <person name="Nelson D."/>
            <person name="Scott J.G."/>
            <person name="Beeman R.W."/>
            <person name="Muthukrishnan S."/>
            <person name="Kramer K.J."/>
            <person name="Arakane Y."/>
            <person name="Beeman R.W."/>
            <person name="Zhu Q."/>
            <person name="Hogenkamp D."/>
            <person name="Dixit R."/>
            <person name="Oppert B."/>
            <person name="Jiang H."/>
            <person name="Zou Z."/>
            <person name="Marshall J."/>
            <person name="Elpidina E."/>
            <person name="Vinokurov K."/>
            <person name="Oppert C."/>
            <person name="Zou Z."/>
            <person name="Evans J."/>
            <person name="Lu Z."/>
            <person name="Zhao P."/>
            <person name="Sumathipala N."/>
            <person name="Altincicek B."/>
            <person name="Vilcinskas A."/>
            <person name="Williams M."/>
            <person name="Hultmark D."/>
            <person name="Hetru C."/>
            <person name="Jiang H."/>
            <person name="Grimmelikhuijzen C.J."/>
            <person name="Hauser F."/>
            <person name="Cazzamali G."/>
            <person name="Williamson M."/>
            <person name="Park Y."/>
            <person name="Li B."/>
            <person name="Tanaka Y."/>
            <person name="Predel R."/>
            <person name="Neupert S."/>
            <person name="Schachtner J."/>
            <person name="Verleyen P."/>
            <person name="Raible F."/>
            <person name="Bork P."/>
            <person name="Friedrich M."/>
            <person name="Walden K.K."/>
            <person name="Robertson H.M."/>
            <person name="Angeli S."/>
            <person name="Foret S."/>
            <person name="Bucher G."/>
            <person name="Schuetz S."/>
            <person name="Maleszka R."/>
            <person name="Wimmer E.A."/>
            <person name="Beeman R.W."/>
            <person name="Lorenzen M."/>
            <person name="Tomoyasu Y."/>
            <person name="Miller S.C."/>
            <person name="Grossmann D."/>
            <person name="Bucher G."/>
        </authorList>
    </citation>
    <scope>NUCLEOTIDE SEQUENCE [LARGE SCALE GENOMIC DNA]</scope>
    <source>
        <strain evidence="16 17">Georgia GA2</strain>
    </source>
</reference>
<dbReference type="InterPro" id="IPR057307">
    <property type="entry name" value="PEP5_VPS11_N"/>
</dbReference>
<dbReference type="GO" id="GO:0030674">
    <property type="term" value="F:protein-macromolecule adaptor activity"/>
    <property type="evidence" value="ECO:0000318"/>
    <property type="project" value="GO_Central"/>
</dbReference>
<dbReference type="InterPro" id="IPR015943">
    <property type="entry name" value="WD40/YVTN_repeat-like_dom_sf"/>
</dbReference>
<dbReference type="PANTHER" id="PTHR23323:SF24">
    <property type="entry name" value="VACUOLAR PROTEIN SORTING-ASSOCIATED PROTEIN 11 HOMOLOG"/>
    <property type="match status" value="1"/>
</dbReference>
<evidence type="ECO:0000256" key="14">
    <source>
        <dbReference type="SAM" id="MobiDB-lite"/>
    </source>
</evidence>
<sequence length="1050" mass="120691">MAFLEWRKFHFFDLKKDVDEGKIAELFKESKVTVTCSGNNHIVLGDSNGQIFLCSRSWHVRTFRAYELTVELAHQLRNSPLLVTIGQDETGINPLIKVWDTSRFDKNGTPFCCRISRAIPGNRPVHASCLCVHEGAQLMAVGFVDGSLVLYRGDITRDRSSKQKLLRDASSTVTGLAFKTTSTNIFLFLATDSAVMVYNITHKDKEVKFHLDNIGCAKKCSVLAESMIESHFMVGRNDAIYCYTADGRGPCYAVDGEKVMLEWFRSYLVIISKTTRPNLAITNDNQSAPSQGDLITVLDIHNKFIVFSATVSSIRSVLNEWGAFYILDNDNRLYHLDEKDLQSKLSLLFKKNLYDVAIRIAKSQQYDSDGLVNIFRQYGDHLCDKGDYVGAIEQYIKTIGKLEPSYVIRKFLDSQHIEKLTMYLEALHKQGHATEDHTTLLLNCYTKLNNTVGQSNSLKEFILMKEGDLNYDVDIAIKVCRQGSPAEALMLAKKHEKHDWYIKLQIEDHQKYVDVLDYISNLTFENAEFYMKKYGNILIQNAPYESTQFLKRLCTNYNSHNSLDNSLVGSFELSQKSDPEDYIHLFLNNSERLVEFLEYLIGEGCILSTPVYNTLLEHYLHVWGNLENVSERNKYAQKTLKLLQNPDIKYDKSQALVVCHMHSFSEGILYLYEEQKLYQQILRHHITKNDTSSILACCRRFGHQEPTLWVQALWSCVRDTKNPPIDLLNEILTVIAKERLLSPQLVVDALGTGSVDITLGHIRSYLTNELQQEQKKTKEISDLTHNYRKDTEKLKEQLETLKSGTIVIQGSRCAACHHPLELPTIHFLCQHSYHQHCFQSFCEEENECPACQPENKNLLELLKAREYNKDLHETFHSQLEKAQDGFSVAAEYFGRGVFNKYKVIRDEVRETAPADKIEKKRVVEPEVRNYGLGAEARLRQVEKQGQVLIPTSEGRVRVQEHRYSSSLEAKNRRVRVQEHRYSSSLEANISNYVPKSYERKREYSGDIAGTNPFESDYDESKNPFASEDDDYDENNPFRDDCDKNSNPFYK</sequence>
<keyword evidence="5" id="KW-0479">Metal-binding</keyword>
<dbReference type="FunFam" id="3.30.40.10:FF:000258">
    <property type="entry name" value="Vacuolar protein sorting-associated protein 11 homolog"/>
    <property type="match status" value="1"/>
</dbReference>
<evidence type="ECO:0000256" key="12">
    <source>
        <dbReference type="PROSITE-ProRule" id="PRU00175"/>
    </source>
</evidence>
<dbReference type="GO" id="GO:0008270">
    <property type="term" value="F:zinc ion binding"/>
    <property type="evidence" value="ECO:0007669"/>
    <property type="project" value="UniProtKB-KW"/>
</dbReference>
<proteinExistence type="inferred from homology"/>
<dbReference type="FunFam" id="2.130.10.10:FF:002146">
    <property type="entry name" value="E3 ubiquitin-protein ligase PEP5"/>
    <property type="match status" value="1"/>
</dbReference>
<dbReference type="STRING" id="7070.A0A139WDA7"/>
<dbReference type="GO" id="GO:0006886">
    <property type="term" value="P:intracellular protein transport"/>
    <property type="evidence" value="ECO:0007669"/>
    <property type="project" value="UniProtKB-UniRule"/>
</dbReference>
<keyword evidence="6 12" id="KW-0863">Zinc-finger</keyword>
<evidence type="ECO:0000313" key="17">
    <source>
        <dbReference type="Proteomes" id="UP000007266"/>
    </source>
</evidence>
<evidence type="ECO:0000313" key="16">
    <source>
        <dbReference type="EMBL" id="KYB25939.1"/>
    </source>
</evidence>
<dbReference type="InParanoid" id="A0A139WDA7"/>
<dbReference type="Gene3D" id="2.130.10.10">
    <property type="entry name" value="YVTN repeat-like/Quinoprotein amine dehydrogenase"/>
    <property type="match status" value="1"/>
</dbReference>
<dbReference type="FunCoup" id="A0A139WDA7">
    <property type="interactions" value="906"/>
</dbReference>
<evidence type="ECO:0000256" key="3">
    <source>
        <dbReference type="ARBA" id="ARBA00007070"/>
    </source>
</evidence>
<evidence type="ECO:0000256" key="9">
    <source>
        <dbReference type="ARBA" id="ARBA00023136"/>
    </source>
</evidence>
<dbReference type="PROSITE" id="PS50089">
    <property type="entry name" value="ZF_RING_2"/>
    <property type="match status" value="1"/>
</dbReference>
<dbReference type="SUPFAM" id="SSF57850">
    <property type="entry name" value="RING/U-box"/>
    <property type="match status" value="1"/>
</dbReference>
<dbReference type="GO" id="GO:0006904">
    <property type="term" value="P:vesicle docking involved in exocytosis"/>
    <property type="evidence" value="ECO:0000318"/>
    <property type="project" value="GO_Central"/>
</dbReference>
<evidence type="ECO:0000256" key="2">
    <source>
        <dbReference type="ARBA" id="ARBA00004492"/>
    </source>
</evidence>
<dbReference type="InterPro" id="IPR024763">
    <property type="entry name" value="VPS11_C"/>
</dbReference>
<evidence type="ECO:0000256" key="7">
    <source>
        <dbReference type="ARBA" id="ARBA00022833"/>
    </source>
</evidence>
<dbReference type="OMA" id="ENENECP"/>
<dbReference type="InterPro" id="IPR016528">
    <property type="entry name" value="VPS11"/>
</dbReference>
<keyword evidence="8" id="KW-0653">Protein transport</keyword>
<dbReference type="GO" id="GO:0005768">
    <property type="term" value="C:endosome"/>
    <property type="evidence" value="ECO:0000318"/>
    <property type="project" value="GO_Central"/>
</dbReference>
<dbReference type="GO" id="GO:0007032">
    <property type="term" value="P:endosome organization"/>
    <property type="evidence" value="ECO:0000318"/>
    <property type="project" value="GO_Central"/>
</dbReference>
<dbReference type="PANTHER" id="PTHR23323">
    <property type="entry name" value="VACUOLAR PROTEIN SORTING-ASSOCIATED PROTEIN"/>
    <property type="match status" value="1"/>
</dbReference>
<dbReference type="InterPro" id="IPR057308">
    <property type="entry name" value="CHCR_PEP5_VPS11"/>
</dbReference>
<dbReference type="GO" id="GO:0031902">
    <property type="term" value="C:late endosome membrane"/>
    <property type="evidence" value="ECO:0007669"/>
    <property type="project" value="UniProtKB-SubCell"/>
</dbReference>
<evidence type="ECO:0000256" key="13">
    <source>
        <dbReference type="PROSITE-ProRule" id="PRU01006"/>
    </source>
</evidence>
<dbReference type="PROSITE" id="PS50236">
    <property type="entry name" value="CHCR"/>
    <property type="match status" value="1"/>
</dbReference>